<name>A0ABQ7Q3T1_PLUXY</name>
<sequence>MSPVKIPLLRRIRSVEIVFEDEMSFTETAYEDATVDLIASDSSDDSTKCVEDLEHLQGEAEDSATLNADVESSDDTSVSLPKDVVVSPVKSKVEEQSEPAPELSTANEDVTLSLNVSEVGDSGRYTEEASSSHVEMVPVSSCDDALLSNSIDAVKFDDSSSAAFSGYTSEVRTLFEDTNRLYEYIDSDSGSSDDTALCDSDLLHIKSLTSVHSDSEDQQTLCDGSDLQYDSFVDMGKF</sequence>
<protein>
    <submittedName>
        <fullName evidence="2">Uncharacterized protein</fullName>
    </submittedName>
</protein>
<evidence type="ECO:0000313" key="3">
    <source>
        <dbReference type="Proteomes" id="UP000823941"/>
    </source>
</evidence>
<evidence type="ECO:0000256" key="1">
    <source>
        <dbReference type="SAM" id="MobiDB-lite"/>
    </source>
</evidence>
<dbReference type="EMBL" id="JAHIBW010000022">
    <property type="protein sequence ID" value="KAG7299836.1"/>
    <property type="molecule type" value="Genomic_DNA"/>
</dbReference>
<gene>
    <name evidence="2" type="ORF">JYU34_016854</name>
</gene>
<proteinExistence type="predicted"/>
<comment type="caution">
    <text evidence="2">The sequence shown here is derived from an EMBL/GenBank/DDBJ whole genome shotgun (WGS) entry which is preliminary data.</text>
</comment>
<dbReference type="Proteomes" id="UP000823941">
    <property type="component" value="Chromosome 22"/>
</dbReference>
<organism evidence="2 3">
    <name type="scientific">Plutella xylostella</name>
    <name type="common">Diamondback moth</name>
    <name type="synonym">Plutella maculipennis</name>
    <dbReference type="NCBI Taxonomy" id="51655"/>
    <lineage>
        <taxon>Eukaryota</taxon>
        <taxon>Metazoa</taxon>
        <taxon>Ecdysozoa</taxon>
        <taxon>Arthropoda</taxon>
        <taxon>Hexapoda</taxon>
        <taxon>Insecta</taxon>
        <taxon>Pterygota</taxon>
        <taxon>Neoptera</taxon>
        <taxon>Endopterygota</taxon>
        <taxon>Lepidoptera</taxon>
        <taxon>Glossata</taxon>
        <taxon>Ditrysia</taxon>
        <taxon>Yponomeutoidea</taxon>
        <taxon>Plutellidae</taxon>
        <taxon>Plutella</taxon>
    </lineage>
</organism>
<feature type="region of interest" description="Disordered" evidence="1">
    <location>
        <begin position="57"/>
        <end position="78"/>
    </location>
</feature>
<keyword evidence="3" id="KW-1185">Reference proteome</keyword>
<reference evidence="2 3" key="1">
    <citation type="submission" date="2021-06" db="EMBL/GenBank/DDBJ databases">
        <title>A haploid diamondback moth (Plutella xylostella L.) genome assembly resolves 31 chromosomes and identifies a diamide resistance mutation.</title>
        <authorList>
            <person name="Ward C.M."/>
            <person name="Perry K.D."/>
            <person name="Baker G."/>
            <person name="Powis K."/>
            <person name="Heckel D.G."/>
            <person name="Baxter S.W."/>
        </authorList>
    </citation>
    <scope>NUCLEOTIDE SEQUENCE [LARGE SCALE GENOMIC DNA]</scope>
    <source>
        <strain evidence="2 3">LV</strain>
        <tissue evidence="2">Single pupa</tissue>
    </source>
</reference>
<accession>A0ABQ7Q3T1</accession>
<evidence type="ECO:0000313" key="2">
    <source>
        <dbReference type="EMBL" id="KAG7299836.1"/>
    </source>
</evidence>